<protein>
    <submittedName>
        <fullName evidence="1">GNAT family N-acetyltransferase</fullName>
    </submittedName>
</protein>
<gene>
    <name evidence="1" type="ORF">BW143_11065</name>
</gene>
<proteinExistence type="predicted"/>
<dbReference type="Proteomes" id="UP000187367">
    <property type="component" value="Unassembled WGS sequence"/>
</dbReference>
<dbReference type="Gene3D" id="3.40.630.30">
    <property type="match status" value="1"/>
</dbReference>
<dbReference type="InterPro" id="IPR016181">
    <property type="entry name" value="Acyl_CoA_acyltransferase"/>
</dbReference>
<keyword evidence="2" id="KW-1185">Reference proteome</keyword>
<name>A0A1R1QL21_9BACI</name>
<dbReference type="RefSeq" id="WP_076757863.1">
    <property type="nucleotide sequence ID" value="NZ_JARMMI010000004.1"/>
</dbReference>
<evidence type="ECO:0000313" key="1">
    <source>
        <dbReference type="EMBL" id="OMI05386.1"/>
    </source>
</evidence>
<dbReference type="SUPFAM" id="SSF55729">
    <property type="entry name" value="Acyl-CoA N-acyltransferases (Nat)"/>
    <property type="match status" value="1"/>
</dbReference>
<sequence length="131" mass="14475">MKISYEVPNPSEYNELRTAAGLSEKEVSSAKTALSRSVFSVLIRDEESKLIGMARIVGDGGCYFQIVDIAVRPPDKEIKKAIMNEITDYLRENAPKDADVILMADVPSIGLYQTFGFDYTYPKSISLSGTL</sequence>
<dbReference type="EMBL" id="MTJL01000019">
    <property type="protein sequence ID" value="OMI05386.1"/>
    <property type="molecule type" value="Genomic_DNA"/>
</dbReference>
<dbReference type="AlphaFoldDB" id="A0A1R1QL21"/>
<accession>A0A1R1QL21</accession>
<reference evidence="1 2" key="1">
    <citation type="submission" date="2017-01" db="EMBL/GenBank/DDBJ databases">
        <title>Bacillus phylogenomics.</title>
        <authorList>
            <person name="Dunlap C."/>
        </authorList>
    </citation>
    <scope>NUCLEOTIDE SEQUENCE [LARGE SCALE GENOMIC DNA]</scope>
    <source>
        <strain evidence="1 2">NRRL B-41282</strain>
    </source>
</reference>
<dbReference type="OrthoDB" id="9775804at2"/>
<accession>A0A1R1S321</accession>
<organism evidence="1 2">
    <name type="scientific">Bacillus swezeyi</name>
    <dbReference type="NCBI Taxonomy" id="1925020"/>
    <lineage>
        <taxon>Bacteria</taxon>
        <taxon>Bacillati</taxon>
        <taxon>Bacillota</taxon>
        <taxon>Bacilli</taxon>
        <taxon>Bacillales</taxon>
        <taxon>Bacillaceae</taxon>
        <taxon>Bacillus</taxon>
    </lineage>
</organism>
<evidence type="ECO:0000313" key="2">
    <source>
        <dbReference type="Proteomes" id="UP000187367"/>
    </source>
</evidence>
<comment type="caution">
    <text evidence="1">The sequence shown here is derived from an EMBL/GenBank/DDBJ whole genome shotgun (WGS) entry which is preliminary data.</text>
</comment>